<comment type="caution">
    <text evidence="6">The sequence shown here is derived from an EMBL/GenBank/DDBJ whole genome shotgun (WGS) entry which is preliminary data.</text>
</comment>
<dbReference type="Pfam" id="PF04153">
    <property type="entry name" value="NOT2_3_5_C"/>
    <property type="match status" value="2"/>
</dbReference>
<sequence>MSALNNNESISNDIPTTTSSTNLTKIHTNSLREATASPVSTTTQSNKGQNSINNSNDAGNALLNDTLNFKNLPKDYSSYINSLDAAKERLTSDKPLPLDYIYPYLESSLLNCPDSYDADKSRKYNPINPYQTQSFFPQEPVVEIVGSSKLLTKLEVETLAYCFYYNSQHYKSPLVNSQHADSDANEGSENGKSEDDEPSISSNDYLQYITAKELHNRGWKYHKELHTWFHKAEEDPTEAAPPIGLSSSTSNGDSWKYFDYRDTWMIRRKDEFSFDGNLEETDYIIN</sequence>
<dbReference type="AlphaFoldDB" id="A0A9W6T846"/>
<dbReference type="InterPro" id="IPR038635">
    <property type="entry name" value="CCR4-NOT_su2/3/5_C_sf"/>
</dbReference>
<feature type="domain" description="NOT2/NOT3/NOT5 C-terminal" evidence="5">
    <location>
        <begin position="202"/>
        <end position="275"/>
    </location>
</feature>
<dbReference type="InterPro" id="IPR040168">
    <property type="entry name" value="Not2/3/5"/>
</dbReference>
<proteinExistence type="inferred from homology"/>
<dbReference type="Gene3D" id="2.30.30.1020">
    <property type="entry name" value="CCR4-NOT complex subunit 2/3/5, C-terminal domain"/>
    <property type="match status" value="1"/>
</dbReference>
<protein>
    <submittedName>
        <fullName evidence="6">Unnamed protein product</fullName>
    </submittedName>
</protein>
<dbReference type="GO" id="GO:0000289">
    <property type="term" value="P:nuclear-transcribed mRNA poly(A) tail shortening"/>
    <property type="evidence" value="ECO:0007669"/>
    <property type="project" value="UniProtKB-ARBA"/>
</dbReference>
<dbReference type="EMBL" id="BSXN01003515">
    <property type="protein sequence ID" value="GME79412.1"/>
    <property type="molecule type" value="Genomic_DNA"/>
</dbReference>
<accession>A0A9W6T846</accession>
<evidence type="ECO:0000259" key="5">
    <source>
        <dbReference type="Pfam" id="PF04153"/>
    </source>
</evidence>
<organism evidence="6 7">
    <name type="scientific">Candida boidinii</name>
    <name type="common">Yeast</name>
    <dbReference type="NCBI Taxonomy" id="5477"/>
    <lineage>
        <taxon>Eukaryota</taxon>
        <taxon>Fungi</taxon>
        <taxon>Dikarya</taxon>
        <taxon>Ascomycota</taxon>
        <taxon>Saccharomycotina</taxon>
        <taxon>Pichiomycetes</taxon>
        <taxon>Pichiales</taxon>
        <taxon>Pichiaceae</taxon>
        <taxon>Ogataea</taxon>
        <taxon>Ogataea/Candida clade</taxon>
    </lineage>
</organism>
<feature type="region of interest" description="Disordered" evidence="4">
    <location>
        <begin position="176"/>
        <end position="201"/>
    </location>
</feature>
<comment type="similarity">
    <text evidence="1">Belongs to the CNOT2/3/5 family.</text>
</comment>
<dbReference type="InterPro" id="IPR007282">
    <property type="entry name" value="NOT2/3/5_C"/>
</dbReference>
<gene>
    <name evidence="6" type="ORF">Cboi02_000611600</name>
</gene>
<evidence type="ECO:0000313" key="7">
    <source>
        <dbReference type="Proteomes" id="UP001165120"/>
    </source>
</evidence>
<dbReference type="PANTHER" id="PTHR23326">
    <property type="entry name" value="CCR4 NOT-RELATED"/>
    <property type="match status" value="1"/>
</dbReference>
<evidence type="ECO:0000256" key="4">
    <source>
        <dbReference type="SAM" id="MobiDB-lite"/>
    </source>
</evidence>
<keyword evidence="2" id="KW-0805">Transcription regulation</keyword>
<evidence type="ECO:0000256" key="1">
    <source>
        <dbReference type="ARBA" id="ARBA00007682"/>
    </source>
</evidence>
<dbReference type="Proteomes" id="UP001165120">
    <property type="component" value="Unassembled WGS sequence"/>
</dbReference>
<name>A0A9W6T846_CANBO</name>
<evidence type="ECO:0000256" key="3">
    <source>
        <dbReference type="ARBA" id="ARBA00023163"/>
    </source>
</evidence>
<evidence type="ECO:0000313" key="6">
    <source>
        <dbReference type="EMBL" id="GME79412.1"/>
    </source>
</evidence>
<keyword evidence="3" id="KW-0804">Transcription</keyword>
<evidence type="ECO:0000256" key="2">
    <source>
        <dbReference type="ARBA" id="ARBA00023015"/>
    </source>
</evidence>
<dbReference type="GO" id="GO:0030015">
    <property type="term" value="C:CCR4-NOT core complex"/>
    <property type="evidence" value="ECO:0007669"/>
    <property type="project" value="InterPro"/>
</dbReference>
<feature type="domain" description="NOT2/NOT3/NOT5 C-terminal" evidence="5">
    <location>
        <begin position="108"/>
        <end position="171"/>
    </location>
</feature>
<keyword evidence="7" id="KW-1185">Reference proteome</keyword>
<reference evidence="6" key="1">
    <citation type="submission" date="2023-04" db="EMBL/GenBank/DDBJ databases">
        <title>Candida boidinii NBRC 10035.</title>
        <authorList>
            <person name="Ichikawa N."/>
            <person name="Sato H."/>
            <person name="Tonouchi N."/>
        </authorList>
    </citation>
    <scope>NUCLEOTIDE SEQUENCE</scope>
    <source>
        <strain evidence="6">NBRC 10035</strain>
    </source>
</reference>
<dbReference type="GO" id="GO:0006355">
    <property type="term" value="P:regulation of DNA-templated transcription"/>
    <property type="evidence" value="ECO:0007669"/>
    <property type="project" value="InterPro"/>
</dbReference>
<feature type="compositionally biased region" description="Polar residues" evidence="4">
    <location>
        <begin position="176"/>
        <end position="190"/>
    </location>
</feature>
<feature type="region of interest" description="Disordered" evidence="4">
    <location>
        <begin position="1"/>
        <end position="57"/>
    </location>
</feature>